<feature type="compositionally biased region" description="Low complexity" evidence="7">
    <location>
        <begin position="42"/>
        <end position="53"/>
    </location>
</feature>
<keyword evidence="10" id="KW-0378">Hydrolase</keyword>
<evidence type="ECO:0000256" key="6">
    <source>
        <dbReference type="ARBA" id="ARBA00022841"/>
    </source>
</evidence>
<evidence type="ECO:0000313" key="11">
    <source>
        <dbReference type="Proteomes" id="UP000192582"/>
    </source>
</evidence>
<dbReference type="RefSeq" id="WP_084045759.1">
    <property type="nucleotide sequence ID" value="NZ_FWWU01000004.1"/>
</dbReference>
<sequence>MKTILLSGLLVLCSSALAQTAPAQTAPATPAQPAQIPPVQAPPAQSQPQSQPAPAQPPAWAVCDAARDPKNYKDDDLWAVIINRGEGDWLFGESSYWGYRDANTAASKPYLQRFAGALRALGTELIIVQVPPKAAAEARHLGNGVPKTLDPQWAGETYARFVQMLGEAGIYAPDLLALYRAQPGDVPFFFERDHHWTPAAAALTSKAIAGYVAGRELLKDVPAVEFTLTQKARPNTQSLGGRVAELCHENVPVQEYQTLISTPKAEPGLLDDTTPRVMLVGTSNSFRQDEDSFAASLRHDLGRDVVNASVSGGGPWSALEQLVYSNDFRTSPPRLLIWEMNVEADFKGGLSQLIPAVRGGCAAPLGQAREVLPSQSSTALNLASGDYFSVRVSDPTLRTVPVKITDAAGTHTLTLNHQGQGTKSPLFFGELDAPASALAVDLPDTAGKVDLTVCKG</sequence>
<proteinExistence type="predicted"/>
<evidence type="ECO:0000256" key="4">
    <source>
        <dbReference type="ARBA" id="ARBA00022729"/>
    </source>
</evidence>
<evidence type="ECO:0000256" key="8">
    <source>
        <dbReference type="SAM" id="SignalP"/>
    </source>
</evidence>
<evidence type="ECO:0000259" key="9">
    <source>
        <dbReference type="Pfam" id="PF16822"/>
    </source>
</evidence>
<keyword evidence="11" id="KW-1185">Reference proteome</keyword>
<accession>A0A1W1UHD8</accession>
<dbReference type="InterPro" id="IPR031811">
    <property type="entry name" value="ALGX/ALGJ_SGNH-like"/>
</dbReference>
<keyword evidence="3 10" id="KW-0808">Transferase</keyword>
<dbReference type="Proteomes" id="UP000192582">
    <property type="component" value="Unassembled WGS sequence"/>
</dbReference>
<feature type="signal peptide" evidence="8">
    <location>
        <begin position="1"/>
        <end position="18"/>
    </location>
</feature>
<dbReference type="GO" id="GO:0042121">
    <property type="term" value="P:alginic acid biosynthetic process"/>
    <property type="evidence" value="ECO:0007669"/>
    <property type="project" value="UniProtKB-UniPathway"/>
</dbReference>
<dbReference type="Pfam" id="PF16822">
    <property type="entry name" value="ALGX"/>
    <property type="match status" value="1"/>
</dbReference>
<evidence type="ECO:0000256" key="7">
    <source>
        <dbReference type="SAM" id="MobiDB-lite"/>
    </source>
</evidence>
<keyword evidence="6" id="KW-0016">Alginate biosynthesis</keyword>
<feature type="region of interest" description="Disordered" evidence="7">
    <location>
        <begin position="24"/>
        <end position="60"/>
    </location>
</feature>
<gene>
    <name evidence="10" type="ORF">SAMN00790413_05560</name>
</gene>
<protein>
    <submittedName>
        <fullName evidence="10">SGNH hydrolase-like domain-containing protein, acetyltransferase AlgX</fullName>
    </submittedName>
</protein>
<reference evidence="10 11" key="1">
    <citation type="submission" date="2017-04" db="EMBL/GenBank/DDBJ databases">
        <authorList>
            <person name="Afonso C.L."/>
            <person name="Miller P.J."/>
            <person name="Scott M.A."/>
            <person name="Spackman E."/>
            <person name="Goraichik I."/>
            <person name="Dimitrov K.M."/>
            <person name="Suarez D.L."/>
            <person name="Swayne D.E."/>
        </authorList>
    </citation>
    <scope>NUCLEOTIDE SEQUENCE [LARGE SCALE GENOMIC DNA]</scope>
    <source>
        <strain evidence="10 11">KR-140</strain>
    </source>
</reference>
<keyword evidence="4 8" id="KW-0732">Signal</keyword>
<dbReference type="UniPathway" id="UPA00286"/>
<dbReference type="OrthoDB" id="57068at2"/>
<name>A0A1W1UHD8_9DEIO</name>
<dbReference type="GO" id="GO:0016740">
    <property type="term" value="F:transferase activity"/>
    <property type="evidence" value="ECO:0007669"/>
    <property type="project" value="UniProtKB-KW"/>
</dbReference>
<evidence type="ECO:0000256" key="2">
    <source>
        <dbReference type="ARBA" id="ARBA00005182"/>
    </source>
</evidence>
<feature type="domain" description="AlgX/AlgJ SGNH hydrolase-like" evidence="9">
    <location>
        <begin position="84"/>
        <end position="341"/>
    </location>
</feature>
<evidence type="ECO:0000256" key="3">
    <source>
        <dbReference type="ARBA" id="ARBA00022679"/>
    </source>
</evidence>
<comment type="pathway">
    <text evidence="2">Glycan biosynthesis; alginate biosynthesis.</text>
</comment>
<evidence type="ECO:0000256" key="1">
    <source>
        <dbReference type="ARBA" id="ARBA00004418"/>
    </source>
</evidence>
<evidence type="ECO:0000256" key="5">
    <source>
        <dbReference type="ARBA" id="ARBA00022764"/>
    </source>
</evidence>
<dbReference type="EMBL" id="FWWU01000004">
    <property type="protein sequence ID" value="SMB80538.1"/>
    <property type="molecule type" value="Genomic_DNA"/>
</dbReference>
<dbReference type="STRING" id="695939.SAMN00790413_05560"/>
<comment type="subcellular location">
    <subcellularLocation>
        <location evidence="1">Periplasm</location>
    </subcellularLocation>
</comment>
<dbReference type="GO" id="GO:0016787">
    <property type="term" value="F:hydrolase activity"/>
    <property type="evidence" value="ECO:0007669"/>
    <property type="project" value="UniProtKB-KW"/>
</dbReference>
<dbReference type="AlphaFoldDB" id="A0A1W1UHD8"/>
<keyword evidence="5" id="KW-0574">Periplasm</keyword>
<feature type="compositionally biased region" description="Low complexity" evidence="7">
    <location>
        <begin position="24"/>
        <end position="34"/>
    </location>
</feature>
<dbReference type="GO" id="GO:0042597">
    <property type="term" value="C:periplasmic space"/>
    <property type="evidence" value="ECO:0007669"/>
    <property type="project" value="UniProtKB-SubCell"/>
</dbReference>
<evidence type="ECO:0000313" key="10">
    <source>
        <dbReference type="EMBL" id="SMB80538.1"/>
    </source>
</evidence>
<organism evidence="10 11">
    <name type="scientific">Deinococcus hopiensis KR-140</name>
    <dbReference type="NCBI Taxonomy" id="695939"/>
    <lineage>
        <taxon>Bacteria</taxon>
        <taxon>Thermotogati</taxon>
        <taxon>Deinococcota</taxon>
        <taxon>Deinococci</taxon>
        <taxon>Deinococcales</taxon>
        <taxon>Deinococcaceae</taxon>
        <taxon>Deinococcus</taxon>
    </lineage>
</organism>
<feature type="chain" id="PRO_5012190354" evidence="8">
    <location>
        <begin position="19"/>
        <end position="456"/>
    </location>
</feature>